<dbReference type="RefSeq" id="WP_182534697.1">
    <property type="nucleotide sequence ID" value="NZ_JACJIP010000005.1"/>
</dbReference>
<proteinExistence type="predicted"/>
<evidence type="ECO:0000313" key="2">
    <source>
        <dbReference type="Proteomes" id="UP000567067"/>
    </source>
</evidence>
<gene>
    <name evidence="1" type="ORF">FHR92_001157</name>
</gene>
<organism evidence="1 2">
    <name type="scientific">Fontibacillus solani</name>
    <dbReference type="NCBI Taxonomy" id="1572857"/>
    <lineage>
        <taxon>Bacteria</taxon>
        <taxon>Bacillati</taxon>
        <taxon>Bacillota</taxon>
        <taxon>Bacilli</taxon>
        <taxon>Bacillales</taxon>
        <taxon>Paenibacillaceae</taxon>
        <taxon>Fontibacillus</taxon>
    </lineage>
</organism>
<dbReference type="EMBL" id="JACJIP010000005">
    <property type="protein sequence ID" value="MBA9084696.1"/>
    <property type="molecule type" value="Genomic_DNA"/>
</dbReference>
<accession>A0A7W3XQS7</accession>
<sequence length="46" mass="5363">MSQIIEIHENKMYLILEVTQEEVLLLHFGARPFASNNMQAGQKRSF</sequence>
<comment type="caution">
    <text evidence="1">The sequence shown here is derived from an EMBL/GenBank/DDBJ whole genome shotgun (WGS) entry which is preliminary data.</text>
</comment>
<protein>
    <submittedName>
        <fullName evidence="1">Uncharacterized protein</fullName>
    </submittedName>
</protein>
<keyword evidence="2" id="KW-1185">Reference proteome</keyword>
<reference evidence="1 2" key="1">
    <citation type="submission" date="2020-08" db="EMBL/GenBank/DDBJ databases">
        <title>Genomic Encyclopedia of Type Strains, Phase III (KMG-III): the genomes of soil and plant-associated and newly described type strains.</title>
        <authorList>
            <person name="Whitman W."/>
        </authorList>
    </citation>
    <scope>NUCLEOTIDE SEQUENCE [LARGE SCALE GENOMIC DNA]</scope>
    <source>
        <strain evidence="1 2">CECT 8693</strain>
    </source>
</reference>
<dbReference type="AlphaFoldDB" id="A0A7W3XQS7"/>
<name>A0A7W3XQS7_9BACL</name>
<dbReference type="Proteomes" id="UP000567067">
    <property type="component" value="Unassembled WGS sequence"/>
</dbReference>
<evidence type="ECO:0000313" key="1">
    <source>
        <dbReference type="EMBL" id="MBA9084696.1"/>
    </source>
</evidence>